<keyword evidence="11" id="KW-1185">Reference proteome</keyword>
<dbReference type="InterPro" id="IPR050556">
    <property type="entry name" value="Type_II_TA_system_RNase"/>
</dbReference>
<dbReference type="GO" id="GO:0000287">
    <property type="term" value="F:magnesium ion binding"/>
    <property type="evidence" value="ECO:0007669"/>
    <property type="project" value="UniProtKB-UniRule"/>
</dbReference>
<evidence type="ECO:0000256" key="5">
    <source>
        <dbReference type="ARBA" id="ARBA00022801"/>
    </source>
</evidence>
<keyword evidence="3 8" id="KW-0540">Nuclease</keyword>
<comment type="function">
    <text evidence="8">Toxic component of a toxin-antitoxin (TA) system. An RNase.</text>
</comment>
<comment type="caution">
    <text evidence="10">The sequence shown here is derived from an EMBL/GenBank/DDBJ whole genome shotgun (WGS) entry which is preliminary data.</text>
</comment>
<evidence type="ECO:0000256" key="2">
    <source>
        <dbReference type="ARBA" id="ARBA00022649"/>
    </source>
</evidence>
<evidence type="ECO:0000313" key="11">
    <source>
        <dbReference type="Proteomes" id="UP000278398"/>
    </source>
</evidence>
<keyword evidence="8" id="KW-0800">Toxin</keyword>
<feature type="binding site" evidence="8">
    <location>
        <position position="98"/>
    </location>
    <ligand>
        <name>Mg(2+)</name>
        <dbReference type="ChEBI" id="CHEBI:18420"/>
    </ligand>
</feature>
<evidence type="ECO:0000256" key="1">
    <source>
        <dbReference type="ARBA" id="ARBA00001946"/>
    </source>
</evidence>
<keyword evidence="5 8" id="KW-0378">Hydrolase</keyword>
<feature type="domain" description="PIN" evidence="9">
    <location>
        <begin position="1"/>
        <end position="123"/>
    </location>
</feature>
<dbReference type="SUPFAM" id="SSF88723">
    <property type="entry name" value="PIN domain-like"/>
    <property type="match status" value="1"/>
</dbReference>
<dbReference type="Pfam" id="PF01850">
    <property type="entry name" value="PIN"/>
    <property type="match status" value="1"/>
</dbReference>
<dbReference type="EMBL" id="RWKW01000016">
    <property type="protein sequence ID" value="RST87512.1"/>
    <property type="molecule type" value="Genomic_DNA"/>
</dbReference>
<dbReference type="Proteomes" id="UP000278398">
    <property type="component" value="Unassembled WGS sequence"/>
</dbReference>
<dbReference type="InterPro" id="IPR022907">
    <property type="entry name" value="VapC_family"/>
</dbReference>
<protein>
    <recommendedName>
        <fullName evidence="8">Ribonuclease VapC</fullName>
        <shortName evidence="8">RNase VapC</shortName>
        <ecNumber evidence="8">3.1.-.-</ecNumber>
    </recommendedName>
    <alternativeName>
        <fullName evidence="8">Toxin VapC</fullName>
    </alternativeName>
</protein>
<keyword evidence="6 8" id="KW-0460">Magnesium</keyword>
<evidence type="ECO:0000256" key="4">
    <source>
        <dbReference type="ARBA" id="ARBA00022723"/>
    </source>
</evidence>
<dbReference type="InterPro" id="IPR002716">
    <property type="entry name" value="PIN_dom"/>
</dbReference>
<organism evidence="10 11">
    <name type="scientific">Aquibium carbonis</name>
    <dbReference type="NCBI Taxonomy" id="2495581"/>
    <lineage>
        <taxon>Bacteria</taxon>
        <taxon>Pseudomonadati</taxon>
        <taxon>Pseudomonadota</taxon>
        <taxon>Alphaproteobacteria</taxon>
        <taxon>Hyphomicrobiales</taxon>
        <taxon>Phyllobacteriaceae</taxon>
        <taxon>Aquibium</taxon>
    </lineage>
</organism>
<dbReference type="HAMAP" id="MF_00265">
    <property type="entry name" value="VapC_Nob1"/>
    <property type="match status" value="1"/>
</dbReference>
<dbReference type="InterPro" id="IPR029060">
    <property type="entry name" value="PIN-like_dom_sf"/>
</dbReference>
<dbReference type="PANTHER" id="PTHR33653:SF1">
    <property type="entry name" value="RIBONUCLEASE VAPC2"/>
    <property type="match status" value="1"/>
</dbReference>
<evidence type="ECO:0000256" key="6">
    <source>
        <dbReference type="ARBA" id="ARBA00022842"/>
    </source>
</evidence>
<evidence type="ECO:0000256" key="7">
    <source>
        <dbReference type="ARBA" id="ARBA00038093"/>
    </source>
</evidence>
<dbReference type="OrthoDB" id="32625at2"/>
<gene>
    <name evidence="8" type="primary">vapC</name>
    <name evidence="10" type="ORF">EJC49_05275</name>
</gene>
<dbReference type="AlphaFoldDB" id="A0A3R9YH28"/>
<comment type="similarity">
    <text evidence="7 8">Belongs to the PINc/VapC protein family.</text>
</comment>
<feature type="binding site" evidence="8">
    <location>
        <position position="4"/>
    </location>
    <ligand>
        <name>Mg(2+)</name>
        <dbReference type="ChEBI" id="CHEBI:18420"/>
    </ligand>
</feature>
<evidence type="ECO:0000313" key="10">
    <source>
        <dbReference type="EMBL" id="RST87512.1"/>
    </source>
</evidence>
<proteinExistence type="inferred from homology"/>
<dbReference type="CDD" id="cd09871">
    <property type="entry name" value="PIN_MtVapC28-VapC30-like"/>
    <property type="match status" value="1"/>
</dbReference>
<accession>A0A3R9YH28</accession>
<dbReference type="GO" id="GO:0016787">
    <property type="term" value="F:hydrolase activity"/>
    <property type="evidence" value="ECO:0007669"/>
    <property type="project" value="UniProtKB-KW"/>
</dbReference>
<evidence type="ECO:0000256" key="3">
    <source>
        <dbReference type="ARBA" id="ARBA00022722"/>
    </source>
</evidence>
<name>A0A3R9YH28_9HYPH</name>
<dbReference type="EC" id="3.1.-.-" evidence="8"/>
<keyword evidence="4 8" id="KW-0479">Metal-binding</keyword>
<dbReference type="PANTHER" id="PTHR33653">
    <property type="entry name" value="RIBONUCLEASE VAPC2"/>
    <property type="match status" value="1"/>
</dbReference>
<dbReference type="GO" id="GO:0090729">
    <property type="term" value="F:toxin activity"/>
    <property type="evidence" value="ECO:0007669"/>
    <property type="project" value="UniProtKB-KW"/>
</dbReference>
<keyword evidence="2 8" id="KW-1277">Toxin-antitoxin system</keyword>
<evidence type="ECO:0000259" key="9">
    <source>
        <dbReference type="Pfam" id="PF01850"/>
    </source>
</evidence>
<evidence type="ECO:0000256" key="8">
    <source>
        <dbReference type="HAMAP-Rule" id="MF_00265"/>
    </source>
</evidence>
<comment type="cofactor">
    <cofactor evidence="1 8">
        <name>Mg(2+)</name>
        <dbReference type="ChEBI" id="CHEBI:18420"/>
    </cofactor>
</comment>
<dbReference type="GO" id="GO:0004540">
    <property type="term" value="F:RNA nuclease activity"/>
    <property type="evidence" value="ECO:0007669"/>
    <property type="project" value="InterPro"/>
</dbReference>
<reference evidence="10 11" key="1">
    <citation type="submission" date="2018-12" db="EMBL/GenBank/DDBJ databases">
        <title>Mesorhizobium carbonis sp. nov., isolated from coal mine water.</title>
        <authorList>
            <person name="Xin W."/>
            <person name="Xu Z."/>
            <person name="Xiang F."/>
            <person name="Zhang J."/>
            <person name="Xi L."/>
            <person name="Liu J."/>
        </authorList>
    </citation>
    <scope>NUCLEOTIDE SEQUENCE [LARGE SCALE GENOMIC DNA]</scope>
    <source>
        <strain evidence="10 11">B2.3</strain>
    </source>
</reference>
<sequence length="131" mass="13991">MVVDTSALIAILREESDAASIVEALGNADRRLISAGTMLEAGLVTAHRGNEHTRLLQLVERATLEVVATSEAEVHAGILAARRFGRGSGHPANLNFGDCFSYALAKTRKLPLLFKGDDFIHTDIEPALTPG</sequence>
<dbReference type="Gene3D" id="3.40.50.1010">
    <property type="entry name" value="5'-nuclease"/>
    <property type="match status" value="1"/>
</dbReference>